<evidence type="ECO:0000313" key="3">
    <source>
        <dbReference type="Proteomes" id="UP000223559"/>
    </source>
</evidence>
<evidence type="ECO:0000313" key="2">
    <source>
        <dbReference type="EMBL" id="ATO43546.1"/>
    </source>
</evidence>
<dbReference type="AlphaFoldDB" id="A0A2D1KN79"/>
<gene>
    <name evidence="2" type="ORF">LC20004_06345</name>
</gene>
<dbReference type="EMBL" id="CP017697">
    <property type="protein sequence ID" value="ATO43546.1"/>
    <property type="molecule type" value="Genomic_DNA"/>
</dbReference>
<dbReference type="InterPro" id="IPR009620">
    <property type="entry name" value="UPF0236"/>
</dbReference>
<dbReference type="KEGG" id="lcy:LC20004_06345"/>
<dbReference type="Pfam" id="PF06782">
    <property type="entry name" value="UPF0236"/>
    <property type="match status" value="1"/>
</dbReference>
<reference evidence="2 3" key="1">
    <citation type="submission" date="2016-10" db="EMBL/GenBank/DDBJ databases">
        <title>The whole genome sequencing and assembly of L. cotyniformis subsp. torquens DSM 20004 strain.</title>
        <authorList>
            <person name="Park M.-K."/>
            <person name="Lee Y.-J."/>
            <person name="Yi H."/>
            <person name="Bahn Y.-S."/>
            <person name="Kim J.F."/>
            <person name="Lee D.-W."/>
        </authorList>
    </citation>
    <scope>NUCLEOTIDE SEQUENCE [LARGE SCALE GENOMIC DNA]</scope>
    <source>
        <strain evidence="2 3">DSM 20004</strain>
    </source>
</reference>
<proteinExistence type="inferred from homology"/>
<keyword evidence="3" id="KW-1185">Reference proteome</keyword>
<sequence length="465" mass="52552">MSSIVAIVLEALKSNDSIISAESQMMTELSQLVCAGVAQACEQLDDDLCLGHKDYRIIHKDQRHITAMFGDVVFKRRLVKDDSGRLFYPFDEKVGLATGRRFTPMIMAKVAELASLTVMRTTAKAVDLLTPFSMSAMTVDNLVREAGQELDTVREAEAKYVTVEVDRRAVPQLFIEGDAFEVKLKHGTQVMVHRVQISEGVTQSGKRHQLINRHSITGLSHEKVFDEARSYIDQHYDLRETCVLTGSDNGSGYSPKAFKELVPGAARWAHVLDGYHLNRKLKERFSMMPRDLQDLLRKSVWTGNKARTEMVLDTAESMVQDTDSGDSMRSEWLDNLTKLRRYLDRNWPYIEALSNRQLDRRGLGSCESNHRRYTYRTKLQGRSWTRSGLIAELRIIDALQNDDYLSSLEATAFLETQIKPEVKTTLRSLQLFGPAPTTHQGAYQGRIALYASTSSGTGHLAHIFN</sequence>
<dbReference type="NCBIfam" id="NF033529">
    <property type="entry name" value="transpos_ISLre2"/>
    <property type="match status" value="1"/>
</dbReference>
<dbReference type="RefSeq" id="WP_003677474.1">
    <property type="nucleotide sequence ID" value="NZ_AEOS01000194.1"/>
</dbReference>
<dbReference type="Proteomes" id="UP000223559">
    <property type="component" value="Chromosome"/>
</dbReference>
<evidence type="ECO:0000256" key="1">
    <source>
        <dbReference type="ARBA" id="ARBA00006539"/>
    </source>
</evidence>
<name>A0A2D1KN79_9LACO</name>
<accession>A0A2D1KN79</accession>
<comment type="similarity">
    <text evidence="1">Belongs to the UPF0236 family.</text>
</comment>
<dbReference type="OrthoDB" id="2329161at2"/>
<protein>
    <submittedName>
        <fullName evidence="2">Uncharacterized protein</fullName>
    </submittedName>
</protein>
<organism evidence="2 3">
    <name type="scientific">Loigolactobacillus coryniformis subsp. torquens DSM 20004 = KCTC 3535</name>
    <dbReference type="NCBI Taxonomy" id="1423822"/>
    <lineage>
        <taxon>Bacteria</taxon>
        <taxon>Bacillati</taxon>
        <taxon>Bacillota</taxon>
        <taxon>Bacilli</taxon>
        <taxon>Lactobacillales</taxon>
        <taxon>Lactobacillaceae</taxon>
        <taxon>Loigolactobacillus</taxon>
    </lineage>
</organism>